<sequence length="76" mass="8356">MKKFLVLLLVLTLFLLCGCTSGTKSSGDSSSQTDQTSNSTSLNSFEVSSFKTKDGNDSYMRMASIESSRRCQIRKT</sequence>
<dbReference type="AlphaFoldDB" id="A0A1F2PN06"/>
<gene>
    <name evidence="3" type="ORF">ACWI_02360</name>
</gene>
<keyword evidence="2" id="KW-0732">Signal</keyword>
<dbReference type="RefSeq" id="WP_070369606.1">
    <property type="nucleotide sequence ID" value="NZ_CP097897.1"/>
</dbReference>
<evidence type="ECO:0000256" key="1">
    <source>
        <dbReference type="SAM" id="MobiDB-lite"/>
    </source>
</evidence>
<name>A0A1F2PN06_9FIRM</name>
<protein>
    <submittedName>
        <fullName evidence="3">Uncharacterized protein</fullName>
    </submittedName>
</protein>
<dbReference type="EMBL" id="LKEU01000010">
    <property type="protein sequence ID" value="OFV72325.1"/>
    <property type="molecule type" value="Genomic_DNA"/>
</dbReference>
<comment type="caution">
    <text evidence="3">The sequence shown here is derived from an EMBL/GenBank/DDBJ whole genome shotgun (WGS) entry which is preliminary data.</text>
</comment>
<feature type="region of interest" description="Disordered" evidence="1">
    <location>
        <begin position="22"/>
        <end position="43"/>
    </location>
</feature>
<feature type="chain" id="PRO_5038346340" evidence="2">
    <location>
        <begin position="27"/>
        <end position="76"/>
    </location>
</feature>
<proteinExistence type="predicted"/>
<dbReference type="PROSITE" id="PS51257">
    <property type="entry name" value="PROKAR_LIPOPROTEIN"/>
    <property type="match status" value="1"/>
</dbReference>
<evidence type="ECO:0000256" key="2">
    <source>
        <dbReference type="SAM" id="SignalP"/>
    </source>
</evidence>
<accession>A0A1F2PN06</accession>
<reference evidence="3 4" key="1">
    <citation type="submission" date="2015-09" db="EMBL/GenBank/DDBJ databases">
        <title>Genome sequence of Acetobacterium wieringae DSM 1911.</title>
        <authorList>
            <person name="Poehlein A."/>
            <person name="Bengelsdorf F.R."/>
            <person name="Schiel-Bengelsdorf B."/>
            <person name="Duerre P."/>
            <person name="Daniel R."/>
        </authorList>
    </citation>
    <scope>NUCLEOTIDE SEQUENCE [LARGE SCALE GENOMIC DNA]</scope>
    <source>
        <strain evidence="3 4">DSM 1911</strain>
    </source>
</reference>
<organism evidence="3 4">
    <name type="scientific">Acetobacterium wieringae</name>
    <dbReference type="NCBI Taxonomy" id="52694"/>
    <lineage>
        <taxon>Bacteria</taxon>
        <taxon>Bacillati</taxon>
        <taxon>Bacillota</taxon>
        <taxon>Clostridia</taxon>
        <taxon>Eubacteriales</taxon>
        <taxon>Eubacteriaceae</taxon>
        <taxon>Acetobacterium</taxon>
    </lineage>
</organism>
<feature type="signal peptide" evidence="2">
    <location>
        <begin position="1"/>
        <end position="26"/>
    </location>
</feature>
<evidence type="ECO:0000313" key="4">
    <source>
        <dbReference type="Proteomes" id="UP000176244"/>
    </source>
</evidence>
<dbReference type="Proteomes" id="UP000176244">
    <property type="component" value="Unassembled WGS sequence"/>
</dbReference>
<evidence type="ECO:0000313" key="3">
    <source>
        <dbReference type="EMBL" id="OFV72325.1"/>
    </source>
</evidence>